<dbReference type="NCBIfam" id="NF000756">
    <property type="entry name" value="PRK00047.1"/>
    <property type="match status" value="1"/>
</dbReference>
<dbReference type="Gene3D" id="3.30.420.40">
    <property type="match status" value="2"/>
</dbReference>
<evidence type="ECO:0000256" key="8">
    <source>
        <dbReference type="ARBA" id="ARBA00022840"/>
    </source>
</evidence>
<reference evidence="12 14" key="2">
    <citation type="submission" date="2018-06" db="EMBL/GenBank/DDBJ databases">
        <authorList>
            <consortium name="Pathogen Informatics"/>
            <person name="Doyle S."/>
        </authorList>
    </citation>
    <scope>NUCLEOTIDE SEQUENCE [LARGE SCALE GENOMIC DNA]</scope>
    <source>
        <strain evidence="12 14">NCTC10293</strain>
    </source>
</reference>
<dbReference type="SUPFAM" id="SSF53067">
    <property type="entry name" value="Actin-like ATPase domain"/>
    <property type="match status" value="2"/>
</dbReference>
<evidence type="ECO:0000256" key="5">
    <source>
        <dbReference type="ARBA" id="ARBA00022741"/>
    </source>
</evidence>
<comment type="similarity">
    <text evidence="2">Belongs to the FGGY kinase family.</text>
</comment>
<dbReference type="Proteomes" id="UP000255279">
    <property type="component" value="Unassembled WGS sequence"/>
</dbReference>
<evidence type="ECO:0000256" key="3">
    <source>
        <dbReference type="ARBA" id="ARBA00012099"/>
    </source>
</evidence>
<feature type="domain" description="Carbohydrate kinase FGGY N-terminal" evidence="9">
    <location>
        <begin position="3"/>
        <end position="249"/>
    </location>
</feature>
<dbReference type="EMBL" id="MUXU01000049">
    <property type="protein sequence ID" value="OOR88496.1"/>
    <property type="molecule type" value="Genomic_DNA"/>
</dbReference>
<evidence type="ECO:0000313" key="13">
    <source>
        <dbReference type="Proteomes" id="UP000190435"/>
    </source>
</evidence>
<name>A0A1S9ZYB4_9GAMM</name>
<sequence>MAYILTLDQGTTSSRAIIYDDKLHTVSMAQKPIALSTPKPDFVEQNANEIWFTTLFCIQEALNRANLNAHDISAIAITNQRETCVFWDALTGEPLAPAIVWQDRRTQKFCQQLTKTNPKLADAIPRLTGLRLDPYFSATKIHWALTHLPKVAHAHAQGRLRFGTVDSWLNFKLTGNHTTDISNASRTALFDIHRCDWSDELLAGFGIDRRILPQVLPCDGEFGHTKRALFSSAIPVVAMMGDQQAALYGQGCHDIGQAKNTYGTGCFLLMNVGQADNVEQTNTGAHLHHNDEQSVIRTIAWQQSTLTKDNQSREKPAAHATHYALEGSVFMAGAIVSWLKDNLGILQNSSDIEALANSVPDTDGVVLIPAFTGLGAPHWRGDLSASLTGLTRSHTKAHIAKAALHAIAHQSYDVLHAMQAQSQKPLTELRVDGGAAKNDYLMQFQADILGVPVLRAKDIESTAKGAAMMVARKLGWAQNFYWQCERTFEPSMSSDQRESLLNLWQTRLAWALSMPC</sequence>
<feature type="domain" description="Carbohydrate kinase FGGY C-terminal" evidence="10">
    <location>
        <begin position="260"/>
        <end position="472"/>
    </location>
</feature>
<accession>A0A1S9ZYB4</accession>
<dbReference type="InterPro" id="IPR000577">
    <property type="entry name" value="Carb_kinase_FGGY"/>
</dbReference>
<dbReference type="OrthoDB" id="9805576at2"/>
<dbReference type="Pfam" id="PF02782">
    <property type="entry name" value="FGGY_C"/>
    <property type="match status" value="1"/>
</dbReference>
<dbReference type="PANTHER" id="PTHR10196">
    <property type="entry name" value="SUGAR KINASE"/>
    <property type="match status" value="1"/>
</dbReference>
<dbReference type="AlphaFoldDB" id="A0A1S9ZYB4"/>
<dbReference type="PANTHER" id="PTHR10196:SF69">
    <property type="entry name" value="GLYCEROL KINASE"/>
    <property type="match status" value="1"/>
</dbReference>
<dbReference type="FunFam" id="3.30.420.40:FF:000086">
    <property type="entry name" value="Glycerol kinase"/>
    <property type="match status" value="1"/>
</dbReference>
<dbReference type="GO" id="GO:0005829">
    <property type="term" value="C:cytosol"/>
    <property type="evidence" value="ECO:0007669"/>
    <property type="project" value="TreeGrafter"/>
</dbReference>
<evidence type="ECO:0000256" key="2">
    <source>
        <dbReference type="ARBA" id="ARBA00009156"/>
    </source>
</evidence>
<dbReference type="STRING" id="34060.B0181_08010"/>
<evidence type="ECO:0000259" key="9">
    <source>
        <dbReference type="Pfam" id="PF00370"/>
    </source>
</evidence>
<evidence type="ECO:0000259" key="10">
    <source>
        <dbReference type="Pfam" id="PF02782"/>
    </source>
</evidence>
<proteinExistence type="inferred from homology"/>
<evidence type="ECO:0000256" key="1">
    <source>
        <dbReference type="ARBA" id="ARBA00005190"/>
    </source>
</evidence>
<organism evidence="11 13">
    <name type="scientific">Moraxella caviae</name>
    <dbReference type="NCBI Taxonomy" id="34060"/>
    <lineage>
        <taxon>Bacteria</taxon>
        <taxon>Pseudomonadati</taxon>
        <taxon>Pseudomonadota</taxon>
        <taxon>Gammaproteobacteria</taxon>
        <taxon>Moraxellales</taxon>
        <taxon>Moraxellaceae</taxon>
        <taxon>Moraxella</taxon>
    </lineage>
</organism>
<protein>
    <recommendedName>
        <fullName evidence="3">glycerol kinase</fullName>
        <ecNumber evidence="3">2.7.1.30</ecNumber>
    </recommendedName>
</protein>
<dbReference type="PIRSF" id="PIRSF000538">
    <property type="entry name" value="GlpK"/>
    <property type="match status" value="1"/>
</dbReference>
<evidence type="ECO:0000313" key="12">
    <source>
        <dbReference type="EMBL" id="STZ14900.1"/>
    </source>
</evidence>
<dbReference type="GO" id="GO:0004370">
    <property type="term" value="F:glycerol kinase activity"/>
    <property type="evidence" value="ECO:0007669"/>
    <property type="project" value="UniProtKB-EC"/>
</dbReference>
<dbReference type="Proteomes" id="UP000190435">
    <property type="component" value="Unassembled WGS sequence"/>
</dbReference>
<keyword evidence="8" id="KW-0067">ATP-binding</keyword>
<dbReference type="CDD" id="cd07769">
    <property type="entry name" value="ASKHA_NBD_FGGY_GK"/>
    <property type="match status" value="1"/>
</dbReference>
<keyword evidence="13" id="KW-1185">Reference proteome</keyword>
<gene>
    <name evidence="11" type="primary">glpK</name>
    <name evidence="11" type="ORF">B0181_08010</name>
    <name evidence="12" type="ORF">NCTC10293_02505</name>
</gene>
<evidence type="ECO:0000313" key="14">
    <source>
        <dbReference type="Proteomes" id="UP000255279"/>
    </source>
</evidence>
<keyword evidence="7" id="KW-0319">Glycerol metabolism</keyword>
<dbReference type="EMBL" id="UGQE01000004">
    <property type="protein sequence ID" value="STZ14900.1"/>
    <property type="molecule type" value="Genomic_DNA"/>
</dbReference>
<reference evidence="11 13" key="1">
    <citation type="submission" date="2017-02" db="EMBL/GenBank/DDBJ databases">
        <title>Draft genome sequence of Moraxella caviae CCUG 355 type strain.</title>
        <authorList>
            <person name="Engstrom-Jakobsson H."/>
            <person name="Salva-Serra F."/>
            <person name="Thorell K."/>
            <person name="Gonzales-Siles L."/>
            <person name="Karlsson R."/>
            <person name="Boulund F."/>
            <person name="Engstrand L."/>
            <person name="Moore E."/>
        </authorList>
    </citation>
    <scope>NUCLEOTIDE SEQUENCE [LARGE SCALE GENOMIC DNA]</scope>
    <source>
        <strain evidence="11 13">CCUG 355</strain>
    </source>
</reference>
<evidence type="ECO:0000256" key="4">
    <source>
        <dbReference type="ARBA" id="ARBA00022679"/>
    </source>
</evidence>
<keyword evidence="6 11" id="KW-0418">Kinase</keyword>
<comment type="pathway">
    <text evidence="1">Polyol metabolism; glycerol degradation via glycerol kinase pathway; sn-glycerol 3-phosphate from glycerol: step 1/1.</text>
</comment>
<dbReference type="GO" id="GO:0019563">
    <property type="term" value="P:glycerol catabolic process"/>
    <property type="evidence" value="ECO:0007669"/>
    <property type="project" value="TreeGrafter"/>
</dbReference>
<dbReference type="Pfam" id="PF00370">
    <property type="entry name" value="FGGY_N"/>
    <property type="match status" value="1"/>
</dbReference>
<evidence type="ECO:0000313" key="11">
    <source>
        <dbReference type="EMBL" id="OOR88496.1"/>
    </source>
</evidence>
<keyword evidence="5" id="KW-0547">Nucleotide-binding</keyword>
<evidence type="ECO:0000256" key="7">
    <source>
        <dbReference type="ARBA" id="ARBA00022798"/>
    </source>
</evidence>
<dbReference type="GO" id="GO:0005524">
    <property type="term" value="F:ATP binding"/>
    <property type="evidence" value="ECO:0007669"/>
    <property type="project" value="UniProtKB-KW"/>
</dbReference>
<keyword evidence="4 12" id="KW-0808">Transferase</keyword>
<dbReference type="InterPro" id="IPR018484">
    <property type="entry name" value="FGGY_N"/>
</dbReference>
<dbReference type="InterPro" id="IPR018485">
    <property type="entry name" value="FGGY_C"/>
</dbReference>
<dbReference type="EC" id="2.7.1.30" evidence="3"/>
<dbReference type="RefSeq" id="WP_078276986.1">
    <property type="nucleotide sequence ID" value="NZ_CAACXO010000022.1"/>
</dbReference>
<evidence type="ECO:0000256" key="6">
    <source>
        <dbReference type="ARBA" id="ARBA00022777"/>
    </source>
</evidence>
<dbReference type="InterPro" id="IPR043129">
    <property type="entry name" value="ATPase_NBD"/>
</dbReference>